<dbReference type="NCBIfam" id="TIGR00254">
    <property type="entry name" value="GGDEF"/>
    <property type="match status" value="1"/>
</dbReference>
<keyword evidence="1" id="KW-0472">Membrane</keyword>
<dbReference type="CDD" id="cd06225">
    <property type="entry name" value="HAMP"/>
    <property type="match status" value="1"/>
</dbReference>
<feature type="domain" description="HAMP" evidence="3">
    <location>
        <begin position="220"/>
        <end position="272"/>
    </location>
</feature>
<reference evidence="6" key="1">
    <citation type="journal article" date="2019" name="Int. J. Syst. Evol. Microbiol.">
        <title>The Global Catalogue of Microorganisms (GCM) 10K type strain sequencing project: providing services to taxonomists for standard genome sequencing and annotation.</title>
        <authorList>
            <consortium name="The Broad Institute Genomics Platform"/>
            <consortium name="The Broad Institute Genome Sequencing Center for Infectious Disease"/>
            <person name="Wu L."/>
            <person name="Ma J."/>
        </authorList>
    </citation>
    <scope>NUCLEOTIDE SEQUENCE [LARGE SCALE GENOMIC DNA]</scope>
    <source>
        <strain evidence="6">LMG 29894</strain>
    </source>
</reference>
<dbReference type="CDD" id="cd01949">
    <property type="entry name" value="GGDEF"/>
    <property type="match status" value="1"/>
</dbReference>
<dbReference type="PROSITE" id="PS50885">
    <property type="entry name" value="HAMP"/>
    <property type="match status" value="1"/>
</dbReference>
<proteinExistence type="predicted"/>
<dbReference type="InterPro" id="IPR029787">
    <property type="entry name" value="Nucleotide_cyclase"/>
</dbReference>
<dbReference type="PANTHER" id="PTHR33121">
    <property type="entry name" value="CYCLIC DI-GMP PHOSPHODIESTERASE PDEF"/>
    <property type="match status" value="1"/>
</dbReference>
<dbReference type="InterPro" id="IPR003660">
    <property type="entry name" value="HAMP_dom"/>
</dbReference>
<gene>
    <name evidence="5" type="ORF">ACFOW7_20000</name>
</gene>
<evidence type="ECO:0000259" key="2">
    <source>
        <dbReference type="PROSITE" id="PS50883"/>
    </source>
</evidence>
<name>A0ABV8MW90_9NEIS</name>
<dbReference type="Pfam" id="PF00672">
    <property type="entry name" value="HAMP"/>
    <property type="match status" value="1"/>
</dbReference>
<dbReference type="PROSITE" id="PS50887">
    <property type="entry name" value="GGDEF"/>
    <property type="match status" value="1"/>
</dbReference>
<dbReference type="SMART" id="SM00052">
    <property type="entry name" value="EAL"/>
    <property type="match status" value="1"/>
</dbReference>
<feature type="domain" description="GGDEF" evidence="4">
    <location>
        <begin position="304"/>
        <end position="435"/>
    </location>
</feature>
<dbReference type="SUPFAM" id="SSF55073">
    <property type="entry name" value="Nucleotide cyclase"/>
    <property type="match status" value="1"/>
</dbReference>
<dbReference type="InterPro" id="IPR035919">
    <property type="entry name" value="EAL_sf"/>
</dbReference>
<evidence type="ECO:0000259" key="4">
    <source>
        <dbReference type="PROSITE" id="PS50887"/>
    </source>
</evidence>
<dbReference type="SUPFAM" id="SSF158472">
    <property type="entry name" value="HAMP domain-like"/>
    <property type="match status" value="1"/>
</dbReference>
<dbReference type="CDD" id="cd01948">
    <property type="entry name" value="EAL"/>
    <property type="match status" value="1"/>
</dbReference>
<dbReference type="SMART" id="SM00267">
    <property type="entry name" value="GGDEF"/>
    <property type="match status" value="1"/>
</dbReference>
<evidence type="ECO:0000256" key="1">
    <source>
        <dbReference type="SAM" id="Phobius"/>
    </source>
</evidence>
<evidence type="ECO:0000259" key="3">
    <source>
        <dbReference type="PROSITE" id="PS50885"/>
    </source>
</evidence>
<dbReference type="SUPFAM" id="SSF141868">
    <property type="entry name" value="EAL domain-like"/>
    <property type="match status" value="1"/>
</dbReference>
<dbReference type="InterPro" id="IPR050706">
    <property type="entry name" value="Cyclic-di-GMP_PDE-like"/>
</dbReference>
<evidence type="ECO:0000313" key="5">
    <source>
        <dbReference type="EMBL" id="MFC4161624.1"/>
    </source>
</evidence>
<dbReference type="Proteomes" id="UP001595791">
    <property type="component" value="Unassembled WGS sequence"/>
</dbReference>
<dbReference type="SMART" id="SM00304">
    <property type="entry name" value="HAMP"/>
    <property type="match status" value="1"/>
</dbReference>
<dbReference type="InterPro" id="IPR001633">
    <property type="entry name" value="EAL_dom"/>
</dbReference>
<comment type="caution">
    <text evidence="5">The sequence shown here is derived from an EMBL/GenBank/DDBJ whole genome shotgun (WGS) entry which is preliminary data.</text>
</comment>
<dbReference type="Pfam" id="PF00563">
    <property type="entry name" value="EAL"/>
    <property type="match status" value="1"/>
</dbReference>
<dbReference type="Gene3D" id="3.20.20.450">
    <property type="entry name" value="EAL domain"/>
    <property type="match status" value="1"/>
</dbReference>
<dbReference type="PANTHER" id="PTHR33121:SF71">
    <property type="entry name" value="OXYGEN SENSOR PROTEIN DOSP"/>
    <property type="match status" value="1"/>
</dbReference>
<evidence type="ECO:0000313" key="6">
    <source>
        <dbReference type="Proteomes" id="UP001595791"/>
    </source>
</evidence>
<dbReference type="InterPro" id="IPR000160">
    <property type="entry name" value="GGDEF_dom"/>
</dbReference>
<dbReference type="EMBL" id="JBHSBU010000001">
    <property type="protein sequence ID" value="MFC4161624.1"/>
    <property type="molecule type" value="Genomic_DNA"/>
</dbReference>
<dbReference type="InterPro" id="IPR043128">
    <property type="entry name" value="Rev_trsase/Diguanyl_cyclase"/>
</dbReference>
<organism evidence="5 6">
    <name type="scientific">Chitinimonas lacunae</name>
    <dbReference type="NCBI Taxonomy" id="1963018"/>
    <lineage>
        <taxon>Bacteria</taxon>
        <taxon>Pseudomonadati</taxon>
        <taxon>Pseudomonadota</taxon>
        <taxon>Betaproteobacteria</taxon>
        <taxon>Neisseriales</taxon>
        <taxon>Chitinibacteraceae</taxon>
        <taxon>Chitinimonas</taxon>
    </lineage>
</organism>
<feature type="transmembrane region" description="Helical" evidence="1">
    <location>
        <begin position="17"/>
        <end position="38"/>
    </location>
</feature>
<feature type="domain" description="EAL" evidence="2">
    <location>
        <begin position="444"/>
        <end position="695"/>
    </location>
</feature>
<dbReference type="Pfam" id="PF00990">
    <property type="entry name" value="GGDEF"/>
    <property type="match status" value="1"/>
</dbReference>
<dbReference type="Gene3D" id="6.10.340.10">
    <property type="match status" value="1"/>
</dbReference>
<sequence>MPSLLARLAPKSVRAKILLMFMAINLVATSAYTGYLYALKAGAITAEIDARLKSAAHAAPRMIGADYLERARGPQSVTEADYLPLVRMLYDYCQTIGLRYLYVFTEQKGRVIYVMDSASDQEIRAGNYGHYWGLYDDPTPYLWETFRSRRPHYAEYRDRYGHFRSIFLPLIRRDGSVLVIGADIDIQYVESELNSALRQSLAIGALIFLLGALLSLWLARLIARPLLVLTEAAHRIAQGDYATLIEPSHHDELGTLAQAFSRMSQAIASREKQIASLAFDDQLTGLPNRLRLNQSLSQEIGHAEPFAVVMIDIDRFKYINDYLGYGAGDSALKSIAARLREVLRPGDHLARLSGDEFVLVLRGVGPDTLERVVSRFHRVLENPLAIAGQTVDVAGSTGVALYPQHGNAANTLLHHAETAMYIAKRTHLPFVVYDPQQEENRKSVLSLLGELKTAVDHDQLAVFLQPKVSLRAGHVVGAEALVRWCHPERGWIPPGQFIPFAEQSGRIRGLTLWMLRRCLELHAQWLARGREIGIAVNVSINDLEDPQFVGQVESLLARHGQPHGMTLELTESGVMSAPSSVLPALERLRQLGFRLSIDDFGTGYSSLAYLSKLPVDELKIDRSFINELEQAHGEGIVGAVVELGHVLRLAVVAEGVETEAAWHYLRRLDCDLVQGFLVAKPMPIEEFETWLEQGWSIPVADSIDG</sequence>
<dbReference type="PROSITE" id="PS50883">
    <property type="entry name" value="EAL"/>
    <property type="match status" value="1"/>
</dbReference>
<keyword evidence="1" id="KW-0812">Transmembrane</keyword>
<feature type="transmembrane region" description="Helical" evidence="1">
    <location>
        <begin position="201"/>
        <end position="219"/>
    </location>
</feature>
<dbReference type="RefSeq" id="WP_378167773.1">
    <property type="nucleotide sequence ID" value="NZ_JBHSBU010000001.1"/>
</dbReference>
<protein>
    <submittedName>
        <fullName evidence="5">Bifunctional diguanylate cyclase/phosphodiesterase</fullName>
    </submittedName>
</protein>
<keyword evidence="6" id="KW-1185">Reference proteome</keyword>
<accession>A0ABV8MW90</accession>
<dbReference type="Gene3D" id="3.30.70.270">
    <property type="match status" value="1"/>
</dbReference>
<keyword evidence="1" id="KW-1133">Transmembrane helix</keyword>